<feature type="domain" description="UMOD/GP2/OIT3-like D8C" evidence="4">
    <location>
        <begin position="83"/>
        <end position="167"/>
    </location>
</feature>
<keyword evidence="2" id="KW-1015">Disulfide bond</keyword>
<dbReference type="Pfam" id="PF23283">
    <property type="entry name" value="D8C_UMOD"/>
    <property type="match status" value="5"/>
</dbReference>
<evidence type="ECO:0000256" key="1">
    <source>
        <dbReference type="ARBA" id="ARBA00022729"/>
    </source>
</evidence>
<evidence type="ECO:0000256" key="2">
    <source>
        <dbReference type="ARBA" id="ARBA00023157"/>
    </source>
</evidence>
<dbReference type="InterPro" id="IPR057774">
    <property type="entry name" value="D8C_UMOD/GP2/OIT3-like"/>
</dbReference>
<dbReference type="AlphaFoldDB" id="A0A8B9J7M9"/>
<keyword evidence="1 3" id="KW-0732">Signal</keyword>
<reference evidence="5" key="1">
    <citation type="submission" date="2025-08" db="UniProtKB">
        <authorList>
            <consortium name="Ensembl"/>
        </authorList>
    </citation>
    <scope>IDENTIFICATION</scope>
</reference>
<dbReference type="PANTHER" id="PTHR36191">
    <property type="entry name" value="ENDO/EXONUCLEASE/PHOSPHATASE DOMAIN-CONTAINING PROTEIN-RELATED"/>
    <property type="match status" value="1"/>
</dbReference>
<feature type="domain" description="UMOD/GP2/OIT3-like D8C" evidence="4">
    <location>
        <begin position="219"/>
        <end position="306"/>
    </location>
</feature>
<feature type="signal peptide" evidence="3">
    <location>
        <begin position="1"/>
        <end position="20"/>
    </location>
</feature>
<feature type="domain" description="UMOD/GP2/OIT3-like D8C" evidence="4">
    <location>
        <begin position="368"/>
        <end position="449"/>
    </location>
</feature>
<feature type="domain" description="UMOD/GP2/OIT3-like D8C" evidence="4">
    <location>
        <begin position="603"/>
        <end position="690"/>
    </location>
</feature>
<evidence type="ECO:0000256" key="3">
    <source>
        <dbReference type="SAM" id="SignalP"/>
    </source>
</evidence>
<evidence type="ECO:0000259" key="4">
    <source>
        <dbReference type="Pfam" id="PF23283"/>
    </source>
</evidence>
<proteinExistence type="predicted"/>
<organism evidence="5 6">
    <name type="scientific">Astyanax mexicanus</name>
    <name type="common">Blind cave fish</name>
    <name type="synonym">Astyanax fasciatus mexicanus</name>
    <dbReference type="NCBI Taxonomy" id="7994"/>
    <lineage>
        <taxon>Eukaryota</taxon>
        <taxon>Metazoa</taxon>
        <taxon>Chordata</taxon>
        <taxon>Craniata</taxon>
        <taxon>Vertebrata</taxon>
        <taxon>Euteleostomi</taxon>
        <taxon>Actinopterygii</taxon>
        <taxon>Neopterygii</taxon>
        <taxon>Teleostei</taxon>
        <taxon>Ostariophysi</taxon>
        <taxon>Characiformes</taxon>
        <taxon>Characoidei</taxon>
        <taxon>Acestrorhamphidae</taxon>
        <taxon>Acestrorhamphinae</taxon>
        <taxon>Astyanax</taxon>
    </lineage>
</organism>
<feature type="domain" description="UMOD/GP2/OIT3-like D8C" evidence="4">
    <location>
        <begin position="511"/>
        <end position="557"/>
    </location>
</feature>
<accession>A0A8B9J7M9</accession>
<sequence>LKCMLHAAEFLLGCLMSTSGGIINVSTATSPSNATFDPCDNYTVLNDVWRTMYSYYGYGYYTYGYSSFYSSHDDTTTEWDGWYRLYLQGENAQIPEWCVYYMTSGGYIPLLLGGSHPLIKDGIVSREINGPVNYGYYSDQCNYYRSNPIQVKACPGHYYVYKLVRPDVSIPAPIYTAVILNTPSYDPCSNYVSLDQPWRANTGSGMGICDRNFNWNGWYRLFYYGMNIRMSESCVDVNRCGTYYTLWLSGPHPEIEDGVVTRQVCGNSGNDCCNFKSNPIRVKACPGNYYVYELLSPMTCNMAYCTDVNTTTQTPAPTTVATSSPYEYNFDPCYNHTVLNEDWRNIHQPYWNDNPGHDDTNVEWEGWYRFYLQGRSAQISEGCVSYSRCGGYTPLVLGGSHPREQDGIVTRSVLAFSDTNCNSSSQSKPIEVKACPGDYYVYKLTKPDVSLPMPTYCAVAYDYPSTDPCDNYNVLDQSWRATDNADRNYNYYYWWWWYTWCDSYTFWNGWYRLLYHGNTTRMPESCVNQGMCGTDIPLWLNGSHPRLEDGVVSRQLLTFGYYTALSPPIDPCYNYNELDELWRATNQTNNRWCDSSFGLDGWYRLLYDGNNIRMPESCVNQGMCGTDIPLWLTGSHPRLEDGVVSRQVCGSWYGDCCYFKSFPIQVKACPGNYYVYEFVSPVTCSSAYCAGKYHFYYYYT</sequence>
<dbReference type="Ensembl" id="ENSAMXT00005008786.1">
    <property type="protein sequence ID" value="ENSAMXP00005007810.1"/>
    <property type="gene ID" value="ENSAMXG00005004604.1"/>
</dbReference>
<name>A0A8B9J7M9_ASTMX</name>
<evidence type="ECO:0000313" key="5">
    <source>
        <dbReference type="Ensembl" id="ENSAMXP00005007810.1"/>
    </source>
</evidence>
<protein>
    <recommendedName>
        <fullName evidence="4">UMOD/GP2/OIT3-like D8C domain-containing protein</fullName>
    </recommendedName>
</protein>
<feature type="chain" id="PRO_5034494996" description="UMOD/GP2/OIT3-like D8C domain-containing protein" evidence="3">
    <location>
        <begin position="21"/>
        <end position="700"/>
    </location>
</feature>
<dbReference type="PANTHER" id="PTHR36191:SF4">
    <property type="entry name" value="VWFD DOMAIN-CONTAINING PROTEIN"/>
    <property type="match status" value="1"/>
</dbReference>
<evidence type="ECO:0000313" key="6">
    <source>
        <dbReference type="Proteomes" id="UP000694621"/>
    </source>
</evidence>
<dbReference type="Proteomes" id="UP000694621">
    <property type="component" value="Unplaced"/>
</dbReference>